<dbReference type="EMBL" id="CP068393">
    <property type="protein sequence ID" value="QUC66163.1"/>
    <property type="molecule type" value="Genomic_DNA"/>
</dbReference>
<evidence type="ECO:0000313" key="1">
    <source>
        <dbReference type="EMBL" id="QUC66163.1"/>
    </source>
</evidence>
<proteinExistence type="predicted"/>
<organism evidence="1 2">
    <name type="scientific">Aristaeella hokkaidonensis</name>
    <dbReference type="NCBI Taxonomy" id="3046382"/>
    <lineage>
        <taxon>Bacteria</taxon>
        <taxon>Bacillati</taxon>
        <taxon>Bacillota</taxon>
        <taxon>Clostridia</taxon>
        <taxon>Eubacteriales</taxon>
        <taxon>Aristaeellaceae</taxon>
        <taxon>Aristaeella</taxon>
    </lineage>
</organism>
<sequence length="239" mass="27904">MKITVINGTEKHGVTYRLKEAFLNELRDSGEITEFFLPKDCPNLCAGCMNCVKRDEQYCKDREYIARLEQAMLDADLLVFTFPVYVYHVPGALKNMLDHFAYRWMVHRPAKAMFGKRAVIITQSLGSGTKSAVKDLKDSLSWWGVSSVKVFRFRLMGEVMWDKLPEKKRRSMTGKLEWAARVFSHVDYSVPTRTRLGVKLKFYASRIMQKTVGKTHPDSRDYQYWQENGWLGKVRPWKK</sequence>
<evidence type="ECO:0000313" key="2">
    <source>
        <dbReference type="Proteomes" id="UP000682782"/>
    </source>
</evidence>
<accession>A0AC61MX61</accession>
<keyword evidence="2" id="KW-1185">Reference proteome</keyword>
<gene>
    <name evidence="1" type="ORF">JYE49_09805</name>
</gene>
<name>A0AC61MX61_9FIRM</name>
<reference evidence="1" key="1">
    <citation type="submission" date="2021-01" db="EMBL/GenBank/DDBJ databases">
        <title>Complete genome sequence of Clostridiales bacterium R-7.</title>
        <authorList>
            <person name="Mahoney-Kurpe S.C."/>
            <person name="Palevich N."/>
            <person name="Koike S."/>
            <person name="Moon C.D."/>
            <person name="Attwood G.T."/>
        </authorList>
    </citation>
    <scope>NUCLEOTIDE SEQUENCE</scope>
    <source>
        <strain evidence="1">R-7</strain>
    </source>
</reference>
<protein>
    <submittedName>
        <fullName evidence="1">NAD(P)H-dependent oxidoreductase</fullName>
    </submittedName>
</protein>
<dbReference type="Proteomes" id="UP000682782">
    <property type="component" value="Chromosome"/>
</dbReference>